<dbReference type="PANTHER" id="PTHR23420">
    <property type="entry name" value="ADENOSYLHOMOCYSTEINASE"/>
    <property type="match status" value="1"/>
</dbReference>
<comment type="pathway">
    <text evidence="4 5">Amino-acid biosynthesis; L-homocysteine biosynthesis; L-homocysteine from S-adenosyl-L-homocysteine: step 1/1.</text>
</comment>
<dbReference type="SMART" id="SM00997">
    <property type="entry name" value="AdoHcyase_NAD"/>
    <property type="match status" value="1"/>
</dbReference>
<organism evidence="8 9">
    <name type="scientific">Seohaeicola nanhaiensis</name>
    <dbReference type="NCBI Taxonomy" id="1387282"/>
    <lineage>
        <taxon>Bacteria</taxon>
        <taxon>Pseudomonadati</taxon>
        <taxon>Pseudomonadota</taxon>
        <taxon>Alphaproteobacteria</taxon>
        <taxon>Rhodobacterales</taxon>
        <taxon>Roseobacteraceae</taxon>
        <taxon>Seohaeicola</taxon>
    </lineage>
</organism>
<keyword evidence="4" id="KW-0963">Cytoplasm</keyword>
<feature type="binding site" evidence="4">
    <location>
        <position position="275"/>
    </location>
    <ligand>
        <name>NAD(+)</name>
        <dbReference type="ChEBI" id="CHEBI:57540"/>
    </ligand>
</feature>
<dbReference type="InterPro" id="IPR042172">
    <property type="entry name" value="Adenosylhomocyst_ase-like_sf"/>
</dbReference>
<dbReference type="CDD" id="cd00401">
    <property type="entry name" value="SAHH"/>
    <property type="match status" value="1"/>
</dbReference>
<feature type="binding site" evidence="4">
    <location>
        <position position="223"/>
    </location>
    <ligand>
        <name>NAD(+)</name>
        <dbReference type="ChEBI" id="CHEBI:57540"/>
    </ligand>
</feature>
<dbReference type="Gene3D" id="3.40.50.1480">
    <property type="entry name" value="Adenosylhomocysteinase-like"/>
    <property type="match status" value="1"/>
</dbReference>
<dbReference type="NCBIfam" id="NF004005">
    <property type="entry name" value="PRK05476.2-3"/>
    <property type="match status" value="1"/>
</dbReference>
<feature type="binding site" evidence="4">
    <location>
        <position position="55"/>
    </location>
    <ligand>
        <name>substrate</name>
    </ligand>
</feature>
<feature type="binding site" evidence="4">
    <location>
        <position position="310"/>
    </location>
    <ligand>
        <name>NAD(+)</name>
        <dbReference type="ChEBI" id="CHEBI:57540"/>
    </ligand>
</feature>
<dbReference type="PIRSF" id="PIRSF001109">
    <property type="entry name" value="Ad_hcy_hydrolase"/>
    <property type="match status" value="1"/>
</dbReference>
<evidence type="ECO:0000256" key="5">
    <source>
        <dbReference type="RuleBase" id="RU000548"/>
    </source>
</evidence>
<feature type="binding site" evidence="4">
    <location>
        <begin position="252"/>
        <end position="257"/>
    </location>
    <ligand>
        <name>NAD(+)</name>
        <dbReference type="ChEBI" id="CHEBI:57540"/>
    </ligand>
</feature>
<feature type="binding site" evidence="4">
    <location>
        <position position="218"/>
    </location>
    <ligand>
        <name>substrate</name>
    </ligand>
</feature>
<comment type="function">
    <text evidence="4">May play a key role in the regulation of the intracellular concentration of adenosylhomocysteine.</text>
</comment>
<evidence type="ECO:0000313" key="9">
    <source>
        <dbReference type="Proteomes" id="UP001595973"/>
    </source>
</evidence>
<dbReference type="NCBIfam" id="TIGR00936">
    <property type="entry name" value="ahcY"/>
    <property type="match status" value="1"/>
</dbReference>
<dbReference type="InterPro" id="IPR020082">
    <property type="entry name" value="S-Ado-L-homoCys_hydrolase_CS"/>
</dbReference>
<feature type="binding site" evidence="4">
    <location>
        <position position="222"/>
    </location>
    <ligand>
        <name>substrate</name>
    </ligand>
</feature>
<dbReference type="PROSITE" id="PS00738">
    <property type="entry name" value="ADOHCYASE_1"/>
    <property type="match status" value="1"/>
</dbReference>
<accession>A0ABV9KGN2</accession>
<dbReference type="RefSeq" id="WP_380717493.1">
    <property type="nucleotide sequence ID" value="NZ_JBHSGI010000009.1"/>
</dbReference>
<feature type="binding site" evidence="4">
    <location>
        <position position="188"/>
    </location>
    <ligand>
        <name>substrate</name>
    </ligand>
</feature>
<protein>
    <recommendedName>
        <fullName evidence="4">Adenosylhomocysteinase</fullName>
        <ecNumber evidence="4">3.13.2.1</ecNumber>
    </recommendedName>
    <alternativeName>
        <fullName evidence="4">S-adenosyl-L-homocysteine hydrolase</fullName>
        <shortName evidence="4">AdoHcyase</shortName>
    </alternativeName>
</protein>
<sequence>MTQDYVVKDINLADYGRKELDIAETEMPGLMALREEYGTKKPLKGARIVGSLHMTIQTAVLIETLVALGADVRWASCNIFSTQDHAAAAIAKAGVPVFAVKGQTLTEHWDYLDKSFMFPDGANMILDDGGDATLYVLLGARAEAGEDIIPVPQSEEEEVIKKQIAKRMKESPGWFTKTRDAIKGVSEETTTGVHRLYDLYKKGQLPFPAINVNDSVTKSKFDNKYGCKESLVDGIRRATDTMMAGKVAVVCGYGDVGKGSAASLRGAGARVKVTEVDPICALQAAMDGYEVTLLEDEVASADIFITTTGNKDVIRIEHMREMKNMAIVGNIGHFDNEIQVAALKNHKWTNIKEQVDMIEMPSGNKIILLSEGRLLNLGNATGHPSFVMSASFTNQVLAQIELWTKGDQYENKVYILPKHLDEKVARLHLGRIGVKLTKLSSDQASYIGVTPEGPFKAEHYRY</sequence>
<keyword evidence="3 4" id="KW-0520">NAD</keyword>
<evidence type="ECO:0000256" key="2">
    <source>
        <dbReference type="ARBA" id="ARBA00022563"/>
    </source>
</evidence>
<dbReference type="Proteomes" id="UP001595973">
    <property type="component" value="Unassembled WGS sequence"/>
</dbReference>
<name>A0ABV9KGN2_9RHOB</name>
<dbReference type="SUPFAM" id="SSF51735">
    <property type="entry name" value="NAD(P)-binding Rossmann-fold domains"/>
    <property type="match status" value="1"/>
</dbReference>
<keyword evidence="4 5" id="KW-0378">Hydrolase</keyword>
<proteinExistence type="inferred from homology"/>
<comment type="caution">
    <text evidence="8">The sequence shown here is derived from an EMBL/GenBank/DDBJ whole genome shotgun (WGS) entry which is preliminary data.</text>
</comment>
<dbReference type="InterPro" id="IPR036291">
    <property type="entry name" value="NAD(P)-bd_dom_sf"/>
</dbReference>
<comment type="cofactor">
    <cofactor evidence="4 5">
        <name>NAD(+)</name>
        <dbReference type="ChEBI" id="CHEBI:57540"/>
    </cofactor>
    <text evidence="4 5">Binds 1 NAD(+) per subunit.</text>
</comment>
<evidence type="ECO:0000256" key="6">
    <source>
        <dbReference type="RuleBase" id="RU004166"/>
    </source>
</evidence>
<dbReference type="InterPro" id="IPR015878">
    <property type="entry name" value="Ado_hCys_hydrolase_NAD-bd"/>
</dbReference>
<dbReference type="Pfam" id="PF05221">
    <property type="entry name" value="AdoHcyase"/>
    <property type="match status" value="1"/>
</dbReference>
<evidence type="ECO:0000256" key="3">
    <source>
        <dbReference type="ARBA" id="ARBA00023027"/>
    </source>
</evidence>
<evidence type="ECO:0000259" key="7">
    <source>
        <dbReference type="SMART" id="SM00997"/>
    </source>
</evidence>
<evidence type="ECO:0000313" key="8">
    <source>
        <dbReference type="EMBL" id="MFC4669083.1"/>
    </source>
</evidence>
<dbReference type="HAMAP" id="MF_00563">
    <property type="entry name" value="AdoHcyase"/>
    <property type="match status" value="1"/>
</dbReference>
<dbReference type="EMBL" id="JBHSGI010000009">
    <property type="protein sequence ID" value="MFC4669083.1"/>
    <property type="molecule type" value="Genomic_DNA"/>
</dbReference>
<feature type="binding site" evidence="4">
    <location>
        <begin position="331"/>
        <end position="333"/>
    </location>
    <ligand>
        <name>NAD(+)</name>
        <dbReference type="ChEBI" id="CHEBI:57540"/>
    </ligand>
</feature>
<comment type="catalytic activity">
    <reaction evidence="4 5">
        <text>S-adenosyl-L-homocysteine + H2O = L-homocysteine + adenosine</text>
        <dbReference type="Rhea" id="RHEA:21708"/>
        <dbReference type="ChEBI" id="CHEBI:15377"/>
        <dbReference type="ChEBI" id="CHEBI:16335"/>
        <dbReference type="ChEBI" id="CHEBI:57856"/>
        <dbReference type="ChEBI" id="CHEBI:58199"/>
        <dbReference type="EC" id="3.13.2.1"/>
    </reaction>
</comment>
<evidence type="ECO:0000256" key="1">
    <source>
        <dbReference type="ARBA" id="ARBA00007122"/>
    </source>
</evidence>
<feature type="domain" description="S-adenosyl-L-homocysteine hydrolase NAD binding" evidence="7">
    <location>
        <begin position="223"/>
        <end position="382"/>
    </location>
</feature>
<feature type="binding site" evidence="4">
    <location>
        <begin position="189"/>
        <end position="191"/>
    </location>
    <ligand>
        <name>NAD(+)</name>
        <dbReference type="ChEBI" id="CHEBI:57540"/>
    </ligand>
</feature>
<dbReference type="PANTHER" id="PTHR23420:SF0">
    <property type="entry name" value="ADENOSYLHOMOCYSTEINASE"/>
    <property type="match status" value="1"/>
</dbReference>
<keyword evidence="9" id="KW-1185">Reference proteome</keyword>
<dbReference type="EC" id="3.13.2.1" evidence="4"/>
<dbReference type="InterPro" id="IPR000043">
    <property type="entry name" value="Adenosylhomocysteinase-like"/>
</dbReference>
<dbReference type="SUPFAM" id="SSF52283">
    <property type="entry name" value="Formate/glycerate dehydrogenase catalytic domain-like"/>
    <property type="match status" value="1"/>
</dbReference>
<feature type="binding site" evidence="4">
    <location>
        <position position="376"/>
    </location>
    <ligand>
        <name>NAD(+)</name>
        <dbReference type="ChEBI" id="CHEBI:57540"/>
    </ligand>
</feature>
<dbReference type="Pfam" id="PF00670">
    <property type="entry name" value="AdoHcyase_NAD"/>
    <property type="match status" value="1"/>
</dbReference>
<gene>
    <name evidence="4 8" type="primary">ahcY</name>
    <name evidence="8" type="ORF">ACFO5X_11000</name>
</gene>
<keyword evidence="2 4" id="KW-0554">One-carbon metabolism</keyword>
<reference evidence="9" key="1">
    <citation type="journal article" date="2019" name="Int. J. Syst. Evol. Microbiol.">
        <title>The Global Catalogue of Microorganisms (GCM) 10K type strain sequencing project: providing services to taxonomists for standard genome sequencing and annotation.</title>
        <authorList>
            <consortium name="The Broad Institute Genomics Platform"/>
            <consortium name="The Broad Institute Genome Sequencing Center for Infectious Disease"/>
            <person name="Wu L."/>
            <person name="Ma J."/>
        </authorList>
    </citation>
    <scope>NUCLEOTIDE SEQUENCE [LARGE SCALE GENOMIC DNA]</scope>
    <source>
        <strain evidence="9">CGMCC 4.7283</strain>
    </source>
</reference>
<comment type="similarity">
    <text evidence="1 4 6">Belongs to the adenosylhomocysteinase family.</text>
</comment>
<dbReference type="SMART" id="SM00996">
    <property type="entry name" value="AdoHcyase"/>
    <property type="match status" value="1"/>
</dbReference>
<feature type="binding site" evidence="4">
    <location>
        <position position="128"/>
    </location>
    <ligand>
        <name>substrate</name>
    </ligand>
</feature>
<dbReference type="Gene3D" id="3.40.50.720">
    <property type="entry name" value="NAD(P)-binding Rossmann-like Domain"/>
    <property type="match status" value="1"/>
</dbReference>
<evidence type="ECO:0000256" key="4">
    <source>
        <dbReference type="HAMAP-Rule" id="MF_00563"/>
    </source>
</evidence>
<comment type="subcellular location">
    <subcellularLocation>
        <location evidence="4">Cytoplasm</location>
    </subcellularLocation>
</comment>
<dbReference type="PROSITE" id="PS00739">
    <property type="entry name" value="ADOHCYASE_2"/>
    <property type="match status" value="1"/>
</dbReference>